<dbReference type="Pfam" id="PF11617">
    <property type="entry name" value="Cu-binding_MopE"/>
    <property type="match status" value="1"/>
</dbReference>
<organism evidence="3">
    <name type="scientific">Jahnella sp. MSr9139</name>
    <dbReference type="NCBI Taxonomy" id="1434086"/>
    <lineage>
        <taxon>Bacteria</taxon>
        <taxon>Pseudomonadati</taxon>
        <taxon>Myxococcota</taxon>
        <taxon>Polyangia</taxon>
        <taxon>Polyangiales</taxon>
        <taxon>Polyangiaceae</taxon>
        <taxon>Jahnella</taxon>
    </lineage>
</organism>
<keyword evidence="1" id="KW-0732">Signal</keyword>
<dbReference type="EMBL" id="MH908889">
    <property type="protein sequence ID" value="AYM52965.1"/>
    <property type="molecule type" value="Genomic_DNA"/>
</dbReference>
<feature type="domain" description="Follistatin-like" evidence="2">
    <location>
        <begin position="399"/>
        <end position="417"/>
    </location>
</feature>
<name>A0A3S7UW26_9BACT</name>
<evidence type="ECO:0000313" key="3">
    <source>
        <dbReference type="EMBL" id="AYM52965.1"/>
    </source>
</evidence>
<feature type="domain" description="Follistatin-like" evidence="2">
    <location>
        <begin position="336"/>
        <end position="354"/>
    </location>
</feature>
<sequence>MNRISRAAALTGLAGLAALSAARPAAALVTQPNGQIMPVDSMNGEIQLYSLFQSRGEPIDYQADGGTTPATFSPLCDFTAELLLKESASSLSVGWYNVDPNASQPPAQADIHIIVPAGSPVGTVITAEDIKNDAAYAGGLIGFALVGPGYQIHYSEPQWNPLCSGCNPPGNWITAVIYASVMTPNAYYLAFEDGSVGANPNQFNNDGDYNDYVYIFSGLTCAGGGEPCDTGLPGVCGPGVTQCTSAGVVCQGLVPSSGELCDGVDNNCDGVADEGDLCEPGFVCDKGTCVAACSDDEFVCPPNKTCDDSGYCVDPSCAGVDCPEGEVCVSGTCKAPCDGISCPYPTVCRVGACVDPCASITCESGQVCDGGVCKANCACAPCPAGLACEGQSGLCMDPLCLGVSCQPGTHCVGGSCVDSCEGAVCPGGQICEAGACVVDPSAGTGGSGSTSGVGVGVGGGTGTGVGGSGGAGSGGAPGGGNGSGSSGETGGCGCRAAGGEPTRAAGLGALAAIMALLGLRRRQGRQGERGERA</sequence>
<dbReference type="InterPro" id="IPR024038">
    <property type="entry name" value="MYXO-CTERM"/>
</dbReference>
<feature type="domain" description="Follistatin-like" evidence="2">
    <location>
        <begin position="419"/>
        <end position="437"/>
    </location>
</feature>
<protein>
    <recommendedName>
        <fullName evidence="2">Follistatin-like domain-containing protein</fullName>
    </recommendedName>
</protein>
<feature type="signal peptide" evidence="1">
    <location>
        <begin position="1"/>
        <end position="27"/>
    </location>
</feature>
<dbReference type="SMART" id="SM00274">
    <property type="entry name" value="FOLN"/>
    <property type="match status" value="5"/>
</dbReference>
<feature type="domain" description="Follistatin-like" evidence="2">
    <location>
        <begin position="316"/>
        <end position="334"/>
    </location>
</feature>
<dbReference type="InterPro" id="IPR003645">
    <property type="entry name" value="Fol_N"/>
</dbReference>
<dbReference type="AlphaFoldDB" id="A0A3S7UW26"/>
<dbReference type="InterPro" id="IPR021655">
    <property type="entry name" value="Put_metal-bd"/>
</dbReference>
<accession>A0A3S7UW26</accession>
<proteinExistence type="predicted"/>
<reference evidence="3" key="1">
    <citation type="journal article" date="2018" name="J. Ind. Microbiol. Biotechnol.">
        <title>Genome mining reveals uncommon alkylpyrones as type III PKS products from myxobacteria.</title>
        <authorList>
            <person name="Hug J.J."/>
            <person name="Panter F."/>
            <person name="Krug D."/>
            <person name="Muller R."/>
        </authorList>
    </citation>
    <scope>NUCLEOTIDE SEQUENCE</scope>
    <source>
        <strain evidence="3">MSr9139</strain>
    </source>
</reference>
<feature type="chain" id="PRO_5019204926" description="Follistatin-like domain-containing protein" evidence="1">
    <location>
        <begin position="28"/>
        <end position="533"/>
    </location>
</feature>
<evidence type="ECO:0000256" key="1">
    <source>
        <dbReference type="SAM" id="SignalP"/>
    </source>
</evidence>
<feature type="domain" description="Follistatin-like" evidence="2">
    <location>
        <begin position="356"/>
        <end position="378"/>
    </location>
</feature>
<dbReference type="NCBIfam" id="TIGR03901">
    <property type="entry name" value="MYXO-CTERM"/>
    <property type="match status" value="1"/>
</dbReference>
<evidence type="ECO:0000259" key="2">
    <source>
        <dbReference type="SMART" id="SM00274"/>
    </source>
</evidence>